<evidence type="ECO:0000313" key="12">
    <source>
        <dbReference type="EMBL" id="TNU91803.1"/>
    </source>
</evidence>
<dbReference type="GO" id="GO:0003735">
    <property type="term" value="F:structural constituent of ribosome"/>
    <property type="evidence" value="ECO:0007669"/>
    <property type="project" value="InterPro"/>
</dbReference>
<comment type="similarity">
    <text evidence="1 5">Belongs to the universal ribosomal protein uL30 family.</text>
</comment>
<dbReference type="PANTHER" id="PTHR15892:SF2">
    <property type="entry name" value="LARGE RIBOSOMAL SUBUNIT PROTEIN UL30M"/>
    <property type="match status" value="1"/>
</dbReference>
<dbReference type="CDD" id="cd01658">
    <property type="entry name" value="Ribosomal_L30"/>
    <property type="match status" value="1"/>
</dbReference>
<evidence type="ECO:0000313" key="17">
    <source>
        <dbReference type="Proteomes" id="UP000312594"/>
    </source>
</evidence>
<reference evidence="12 17" key="1">
    <citation type="journal article" date="2005" name="Appl. Environ. Microbiol.">
        <title>Intestinal bacterial communities that produce active estrogen-like compounds enterodiol and enterolactone in humans.</title>
        <authorList>
            <person name="Clavel T."/>
            <person name="Henderson G."/>
            <person name="Alpert C.A."/>
            <person name="Philippe C."/>
            <person name="Rigottier-Gois L."/>
            <person name="Dore J."/>
            <person name="Blaut M."/>
        </authorList>
    </citation>
    <scope>NUCLEOTIDE SEQUENCE [LARGE SCALE GENOMIC DNA]</scope>
    <source>
        <strain evidence="12 17">SECO-MT75m2</strain>
    </source>
</reference>
<evidence type="ECO:0000256" key="1">
    <source>
        <dbReference type="ARBA" id="ARBA00007594"/>
    </source>
</evidence>
<evidence type="ECO:0000256" key="5">
    <source>
        <dbReference type="HAMAP-Rule" id="MF_01371"/>
    </source>
</evidence>
<dbReference type="EMBL" id="PPTX01000006">
    <property type="protein sequence ID" value="RDB80415.1"/>
    <property type="molecule type" value="Genomic_DNA"/>
</dbReference>
<dbReference type="Gene3D" id="3.30.1390.20">
    <property type="entry name" value="Ribosomal protein L30, ferredoxin-like fold domain"/>
    <property type="match status" value="1"/>
</dbReference>
<dbReference type="Proteomes" id="UP000253970">
    <property type="component" value="Unassembled WGS sequence"/>
</dbReference>
<evidence type="ECO:0000259" key="6">
    <source>
        <dbReference type="Pfam" id="PF00327"/>
    </source>
</evidence>
<reference evidence="13 14" key="2">
    <citation type="journal article" date="2018" name="Elife">
        <title>Discovery and characterization of a prevalent human gut bacterial enzyme sufficient for the inactivation of a family of plant toxins.</title>
        <authorList>
            <person name="Koppel N."/>
            <person name="Bisanz J.E."/>
            <person name="Pandelia M.E."/>
            <person name="Turnbaugh P.J."/>
            <person name="Balskus E.P."/>
        </authorList>
    </citation>
    <scope>NUCLEOTIDE SEQUENCE [LARGE SCALE GENOMIC DNA]</scope>
    <source>
        <strain evidence="11 15">16A</strain>
        <strain evidence="10 14">FAA1-1-60AUCSF</strain>
        <strain evidence="9 13">MR1 #12</strain>
        <strain evidence="8 16">W1 BHI 6</strain>
    </source>
</reference>
<keyword evidence="4 5" id="KW-0687">Ribonucleoprotein</keyword>
<dbReference type="InterPro" id="IPR016082">
    <property type="entry name" value="Ribosomal_uL30_ferredoxin-like"/>
</dbReference>
<reference evidence="7 18" key="4">
    <citation type="submission" date="2019-11" db="EMBL/GenBank/DDBJ databases">
        <title>Whole genome shotgun sequencing (WGS) data from Adlercreutzia equolifaciens ResAG-91, Eggerthella lenta MRI-F36, MRI-F37, MRI-F40, ResAG-49, ResAG-88, ResAG-121, ResAG-145, and Gordonibacter sp. ResAG-5, ResAG-26, ResAG-43, ResAG-50, ResAG-59.</title>
        <authorList>
            <person name="Stoll D.A."/>
            <person name="Danylec N."/>
            <person name="Franz C.M.A.P."/>
            <person name="Huch M."/>
        </authorList>
    </citation>
    <scope>NUCLEOTIDE SEQUENCE [LARGE SCALE GENOMIC DNA]</scope>
    <source>
        <strain evidence="7 18">ResAG-88</strain>
    </source>
</reference>
<dbReference type="FunFam" id="3.30.1390.20:FF:000001">
    <property type="entry name" value="50S ribosomal protein L30"/>
    <property type="match status" value="1"/>
</dbReference>
<dbReference type="SUPFAM" id="SSF55129">
    <property type="entry name" value="Ribosomal protein L30p/L7e"/>
    <property type="match status" value="1"/>
</dbReference>
<dbReference type="Proteomes" id="UP000253752">
    <property type="component" value="Unassembled WGS sequence"/>
</dbReference>
<dbReference type="GO" id="GO:0022625">
    <property type="term" value="C:cytosolic large ribosomal subunit"/>
    <property type="evidence" value="ECO:0007669"/>
    <property type="project" value="TreeGrafter"/>
</dbReference>
<keyword evidence="3 5" id="KW-0689">Ribosomal protein</keyword>
<evidence type="ECO:0000313" key="16">
    <source>
        <dbReference type="Proteomes" id="UP000253970"/>
    </source>
</evidence>
<dbReference type="RefSeq" id="WP_009306338.1">
    <property type="nucleotide sequence ID" value="NZ_AP025575.1"/>
</dbReference>
<evidence type="ECO:0000313" key="9">
    <source>
        <dbReference type="EMBL" id="RDB80415.1"/>
    </source>
</evidence>
<dbReference type="Proteomes" id="UP000253915">
    <property type="component" value="Unassembled WGS sequence"/>
</dbReference>
<reference evidence="12" key="3">
    <citation type="submission" date="2019-06" db="EMBL/GenBank/DDBJ databases">
        <authorList>
            <person name="Bisanz J.E."/>
            <person name="Turnbaugh P.J."/>
        </authorList>
    </citation>
    <scope>NUCLEOTIDE SEQUENCE</scope>
    <source>
        <strain evidence="12">SECO-MT75m2</strain>
    </source>
</reference>
<dbReference type="EMBL" id="PPTY01000026">
    <property type="protein sequence ID" value="RDB83174.1"/>
    <property type="molecule type" value="Genomic_DNA"/>
</dbReference>
<dbReference type="PANTHER" id="PTHR15892">
    <property type="entry name" value="MITOCHONDRIAL RIBOSOMAL PROTEIN L30"/>
    <property type="match status" value="1"/>
</dbReference>
<evidence type="ECO:0000256" key="2">
    <source>
        <dbReference type="ARBA" id="ARBA00011838"/>
    </source>
</evidence>
<evidence type="ECO:0000313" key="14">
    <source>
        <dbReference type="Proteomes" id="UP000253857"/>
    </source>
</evidence>
<evidence type="ECO:0000313" key="11">
    <source>
        <dbReference type="EMBL" id="RDC39211.1"/>
    </source>
</evidence>
<evidence type="ECO:0000256" key="4">
    <source>
        <dbReference type="ARBA" id="ARBA00023274"/>
    </source>
</evidence>
<evidence type="ECO:0000313" key="10">
    <source>
        <dbReference type="EMBL" id="RDB83174.1"/>
    </source>
</evidence>
<evidence type="ECO:0000313" key="8">
    <source>
        <dbReference type="EMBL" id="RDB70933.1"/>
    </source>
</evidence>
<dbReference type="PIRSF" id="PIRSF002211">
    <property type="entry name" value="Ribosomal_L30_bac-type"/>
    <property type="match status" value="1"/>
</dbReference>
<organism evidence="8 16">
    <name type="scientific">Eggerthella lenta</name>
    <name type="common">Eubacterium lentum</name>
    <dbReference type="NCBI Taxonomy" id="84112"/>
    <lineage>
        <taxon>Bacteria</taxon>
        <taxon>Bacillati</taxon>
        <taxon>Actinomycetota</taxon>
        <taxon>Coriobacteriia</taxon>
        <taxon>Eggerthellales</taxon>
        <taxon>Eggerthellaceae</taxon>
        <taxon>Eggerthella</taxon>
    </lineage>
</organism>
<dbReference type="Proteomes" id="UP000312594">
    <property type="component" value="Unassembled WGS sequence"/>
</dbReference>
<evidence type="ECO:0000313" key="18">
    <source>
        <dbReference type="Proteomes" id="UP000436429"/>
    </source>
</evidence>
<dbReference type="HAMAP" id="MF_01371_B">
    <property type="entry name" value="Ribosomal_uL30_B"/>
    <property type="match status" value="1"/>
</dbReference>
<dbReference type="Pfam" id="PF00327">
    <property type="entry name" value="Ribosomal_L30"/>
    <property type="match status" value="1"/>
</dbReference>
<dbReference type="AlphaFoldDB" id="A0A369MJQ1"/>
<dbReference type="Proteomes" id="UP000253857">
    <property type="component" value="Unassembled WGS sequence"/>
</dbReference>
<evidence type="ECO:0000313" key="13">
    <source>
        <dbReference type="Proteomes" id="UP000253752"/>
    </source>
</evidence>
<dbReference type="EMBL" id="PPUQ01000006">
    <property type="protein sequence ID" value="RDC39211.1"/>
    <property type="molecule type" value="Genomic_DNA"/>
</dbReference>
<dbReference type="EMBL" id="VEVP01000010">
    <property type="protein sequence ID" value="TNU91803.1"/>
    <property type="molecule type" value="Genomic_DNA"/>
</dbReference>
<protein>
    <recommendedName>
        <fullName evidence="5">Large ribosomal subunit protein uL30</fullName>
    </recommendedName>
</protein>
<proteinExistence type="inferred from homology"/>
<dbReference type="GO" id="GO:0006412">
    <property type="term" value="P:translation"/>
    <property type="evidence" value="ECO:0007669"/>
    <property type="project" value="UniProtKB-UniRule"/>
</dbReference>
<evidence type="ECO:0000313" key="7">
    <source>
        <dbReference type="EMBL" id="MVN32218.1"/>
    </source>
</evidence>
<dbReference type="GeneID" id="69511578"/>
<accession>A0A369MJQ1</accession>
<comment type="subunit">
    <text evidence="2 5">Part of the 50S ribosomal subunit.</text>
</comment>
<dbReference type="Proteomes" id="UP000436429">
    <property type="component" value="Unassembled WGS sequence"/>
</dbReference>
<dbReference type="InterPro" id="IPR005996">
    <property type="entry name" value="Ribosomal_uL30_bac-type"/>
</dbReference>
<name>A0A369MJQ1_EGGLN</name>
<gene>
    <name evidence="5 7" type="primary">rpmD</name>
    <name evidence="11" type="ORF">C1853_06315</name>
    <name evidence="10" type="ORF">C1871_12060</name>
    <name evidence="9" type="ORF">C1872_05720</name>
    <name evidence="8" type="ORF">C1875_06980</name>
    <name evidence="12" type="ORF">FIC87_05925</name>
    <name evidence="7" type="ORF">GO726_03380</name>
</gene>
<dbReference type="NCBIfam" id="TIGR01308">
    <property type="entry name" value="rpmD_bact"/>
    <property type="match status" value="1"/>
</dbReference>
<dbReference type="EMBL" id="WPOM01000005">
    <property type="protein sequence ID" value="MVN32218.1"/>
    <property type="molecule type" value="Genomic_DNA"/>
</dbReference>
<sequence length="63" mass="7085">MADAKKTLRITQVKSSIGYKEDQGKTLRALGLGKINRSVEQVDNESVRGMIFKVKHLVKVEEI</sequence>
<feature type="domain" description="Large ribosomal subunit protein uL30-like ferredoxin-like fold" evidence="6">
    <location>
        <begin position="8"/>
        <end position="58"/>
    </location>
</feature>
<dbReference type="OMA" id="KMHKTRE"/>
<dbReference type="EMBL" id="PPTU01000008">
    <property type="protein sequence ID" value="RDB70933.1"/>
    <property type="molecule type" value="Genomic_DNA"/>
</dbReference>
<evidence type="ECO:0000256" key="3">
    <source>
        <dbReference type="ARBA" id="ARBA00022980"/>
    </source>
</evidence>
<evidence type="ECO:0000313" key="15">
    <source>
        <dbReference type="Proteomes" id="UP000253915"/>
    </source>
</evidence>
<dbReference type="InterPro" id="IPR036919">
    <property type="entry name" value="Ribo_uL30_ferredoxin-like_sf"/>
</dbReference>
<comment type="caution">
    <text evidence="8">The sequence shown here is derived from an EMBL/GenBank/DDBJ whole genome shotgun (WGS) entry which is preliminary data.</text>
</comment>